<feature type="domain" description="Dipeptidylpeptidase IV N-terminal" evidence="2">
    <location>
        <begin position="125"/>
        <end position="484"/>
    </location>
</feature>
<sequence length="804" mass="88521">MFLKQRLSAVVGVVVGCCFTASGMAQGKQLTTEDYARAEKFMGYNVSSLVYHGVGRRPMWMGDGRFWYRDNGPDGITFIVVDPVRGTKTPAFDQKKLAAALTSATGGKMKADAQHLMISEIVFSDGDKTIVVGNGSRKFRCDLSGVGVCTEVIEPGAKASHGEQANGAHGELSPDKTKAAFIRDWNLWVREVATGKETQLTTDGVKDYGYATDNAGWTMSDNPILVWSPDGKKIATFQQDQRKTGEMYMVPVTNGHPELKAWKYPLVGDTDVTMIERVIIDVGKAKVIRLKMPPDQHRSTLCDDVSCRGGSGWDDVQWSDDGEQLMFVSTSRDHKQEWVRIADAASGEVLGVMSETASKFFESGNGKVNWKYLSKTNELLWFSERDGWGQMYLYDAATGSLKNKITRGDGNVTQVLHVDEKTRTIYFLAVGKEPGRDPYFSHFYSVKFTGKDMKLLTPENADHAVTVSQDGRYFVDVYSTATEPQTTVVRDESGKVVVEVAKQDISKLVAAGWVAPEPIVVKARDGKTDLYGYMFKPTNLDASKKYPIVNHVYPGPQTGSCGGRGFAAAHGDMQSLAELGFVVVCIDGMGTSFRSKAFHEFYFGDLGDNTIPDQVAGMKELAAKYPWIDIDKAGMYGHSGGGNATAAAMFHYPDFFKVGIAESGNHDQRDYEDDWAEKWNGLLVKNADGTTNYDSQANQSVAKNLKGKLLLAHGSMDNNVPLNNTLLVVDALIKANKDFDLLIIPNVAHGYGEASQYMTRRRWDYFVKNLAGDVPPHEYEMKSYAAAMAAMRSGPGDAEEDFDR</sequence>
<reference evidence="3" key="1">
    <citation type="submission" date="2023-08" db="EMBL/GenBank/DDBJ databases">
        <authorList>
            <person name="Messyasz A."/>
            <person name="Mannisto M.K."/>
            <person name="Kerkhof L.J."/>
            <person name="Haggblom M."/>
        </authorList>
    </citation>
    <scope>NUCLEOTIDE SEQUENCE</scope>
    <source>
        <strain evidence="3">M8UP39</strain>
    </source>
</reference>
<evidence type="ECO:0000259" key="1">
    <source>
        <dbReference type="Pfam" id="PF00326"/>
    </source>
</evidence>
<organism evidence="3">
    <name type="scientific">Tunturiibacter gelidiferens</name>
    <dbReference type="NCBI Taxonomy" id="3069689"/>
    <lineage>
        <taxon>Bacteria</taxon>
        <taxon>Pseudomonadati</taxon>
        <taxon>Acidobacteriota</taxon>
        <taxon>Terriglobia</taxon>
        <taxon>Terriglobales</taxon>
        <taxon>Acidobacteriaceae</taxon>
        <taxon>Tunturiibacter</taxon>
    </lineage>
</organism>
<dbReference type="Gene3D" id="3.40.50.1820">
    <property type="entry name" value="alpha/beta hydrolase"/>
    <property type="match status" value="1"/>
</dbReference>
<dbReference type="SUPFAM" id="SSF53474">
    <property type="entry name" value="alpha/beta-Hydrolases"/>
    <property type="match status" value="1"/>
</dbReference>
<dbReference type="KEGG" id="tgi:RBB81_05740"/>
<reference evidence="3" key="2">
    <citation type="journal article" date="2024" name="Environ. Microbiol.">
        <title>Genome analysis and description of Tunturibacter gen. nov. expands the diversity of Terriglobia in tundra soils.</title>
        <authorList>
            <person name="Messyasz A."/>
            <person name="Mannisto M.K."/>
            <person name="Kerkhof L.J."/>
            <person name="Haggblom M.M."/>
        </authorList>
    </citation>
    <scope>NUCLEOTIDE SEQUENCE</scope>
    <source>
        <strain evidence="3">M8UP39</strain>
    </source>
</reference>
<dbReference type="PANTHER" id="PTHR11731:SF118">
    <property type="entry name" value="BLR1971 PROTEIN"/>
    <property type="match status" value="1"/>
</dbReference>
<accession>A0AAU7Z3V5</accession>
<dbReference type="InterPro" id="IPR001375">
    <property type="entry name" value="Peptidase_S9_cat"/>
</dbReference>
<dbReference type="Pfam" id="PF00326">
    <property type="entry name" value="Peptidase_S9"/>
    <property type="match status" value="1"/>
</dbReference>
<dbReference type="EMBL" id="CP132938">
    <property type="protein sequence ID" value="XCB23426.1"/>
    <property type="molecule type" value="Genomic_DNA"/>
</dbReference>
<gene>
    <name evidence="3" type="ORF">RBB81_05740</name>
</gene>
<dbReference type="RefSeq" id="WP_246373682.1">
    <property type="nucleotide sequence ID" value="NZ_CP132938.1"/>
</dbReference>
<feature type="domain" description="Peptidase S9 prolyl oligopeptidase catalytic" evidence="1">
    <location>
        <begin position="572"/>
        <end position="771"/>
    </location>
</feature>
<dbReference type="GO" id="GO:0006508">
    <property type="term" value="P:proteolysis"/>
    <property type="evidence" value="ECO:0007669"/>
    <property type="project" value="InterPro"/>
</dbReference>
<evidence type="ECO:0000259" key="2">
    <source>
        <dbReference type="Pfam" id="PF00930"/>
    </source>
</evidence>
<dbReference type="InterPro" id="IPR029058">
    <property type="entry name" value="AB_hydrolase_fold"/>
</dbReference>
<dbReference type="SUPFAM" id="SSF82171">
    <property type="entry name" value="DPP6 N-terminal domain-like"/>
    <property type="match status" value="1"/>
</dbReference>
<dbReference type="AlphaFoldDB" id="A0AAU7Z3V5"/>
<dbReference type="InterPro" id="IPR002469">
    <property type="entry name" value="Peptidase_S9B_N"/>
</dbReference>
<dbReference type="GO" id="GO:0008236">
    <property type="term" value="F:serine-type peptidase activity"/>
    <property type="evidence" value="ECO:0007669"/>
    <property type="project" value="InterPro"/>
</dbReference>
<evidence type="ECO:0000313" key="3">
    <source>
        <dbReference type="EMBL" id="XCB23426.1"/>
    </source>
</evidence>
<protein>
    <submittedName>
        <fullName evidence="3">DPP IV N-terminal domain-containing protein</fullName>
    </submittedName>
</protein>
<name>A0AAU7Z3V5_9BACT</name>
<dbReference type="Pfam" id="PF00930">
    <property type="entry name" value="DPPIV_N"/>
    <property type="match status" value="1"/>
</dbReference>
<proteinExistence type="predicted"/>
<dbReference type="PROSITE" id="PS51257">
    <property type="entry name" value="PROKAR_LIPOPROTEIN"/>
    <property type="match status" value="1"/>
</dbReference>
<dbReference type="PANTHER" id="PTHR11731">
    <property type="entry name" value="PROTEASE FAMILY S9B,C DIPEPTIDYL-PEPTIDASE IV-RELATED"/>
    <property type="match status" value="1"/>
</dbReference>
<dbReference type="InterPro" id="IPR050278">
    <property type="entry name" value="Serine_Prot_S9B/DPPIV"/>
</dbReference>
<dbReference type="Gene3D" id="2.140.10.30">
    <property type="entry name" value="Dipeptidylpeptidase IV, N-terminal domain"/>
    <property type="match status" value="1"/>
</dbReference>